<dbReference type="InterPro" id="IPR003599">
    <property type="entry name" value="Ig_sub"/>
</dbReference>
<dbReference type="SMART" id="SM00408">
    <property type="entry name" value="IGc2"/>
    <property type="match status" value="1"/>
</dbReference>
<name>A0A9X0CU16_9CNID</name>
<dbReference type="PANTHER" id="PTHR12231:SF253">
    <property type="entry name" value="DPR-INTERACTING PROTEIN ETA, ISOFORM B-RELATED"/>
    <property type="match status" value="1"/>
</dbReference>
<dbReference type="Proteomes" id="UP001163046">
    <property type="component" value="Unassembled WGS sequence"/>
</dbReference>
<dbReference type="InterPro" id="IPR003598">
    <property type="entry name" value="Ig_sub2"/>
</dbReference>
<reference evidence="6" key="1">
    <citation type="submission" date="2023-01" db="EMBL/GenBank/DDBJ databases">
        <title>Genome assembly of the deep-sea coral Lophelia pertusa.</title>
        <authorList>
            <person name="Herrera S."/>
            <person name="Cordes E."/>
        </authorList>
    </citation>
    <scope>NUCLEOTIDE SEQUENCE</scope>
    <source>
        <strain evidence="6">USNM1676648</strain>
        <tissue evidence="6">Polyp</tissue>
    </source>
</reference>
<sequence>MLRTSTCLTHRHFPSELIQKLLQFSFSAKPNITTPPPKSYTATKGDYIALQCSAYGTPKPEIIWAKKNSGRAIFGSHFILENALPEDSGNWTCRASNFMGTDTADLEIIVATEPKFTIEPEPKVTAFTSESRN</sequence>
<proteinExistence type="predicted"/>
<evidence type="ECO:0000313" key="6">
    <source>
        <dbReference type="EMBL" id="KAJ7374188.1"/>
    </source>
</evidence>
<dbReference type="InterPro" id="IPR051170">
    <property type="entry name" value="Neural/epithelial_adhesion"/>
</dbReference>
<dbReference type="PANTHER" id="PTHR12231">
    <property type="entry name" value="CTX-RELATED TYPE I TRANSMEMBRANE PROTEIN"/>
    <property type="match status" value="1"/>
</dbReference>
<keyword evidence="4" id="KW-0393">Immunoglobulin domain</keyword>
<dbReference type="InterPro" id="IPR013783">
    <property type="entry name" value="Ig-like_fold"/>
</dbReference>
<gene>
    <name evidence="6" type="primary">HMCN1_10</name>
    <name evidence="6" type="ORF">OS493_009534</name>
</gene>
<dbReference type="SUPFAM" id="SSF48726">
    <property type="entry name" value="Immunoglobulin"/>
    <property type="match status" value="1"/>
</dbReference>
<keyword evidence="1" id="KW-0732">Signal</keyword>
<dbReference type="SMART" id="SM00409">
    <property type="entry name" value="IG"/>
    <property type="match status" value="1"/>
</dbReference>
<evidence type="ECO:0000256" key="3">
    <source>
        <dbReference type="ARBA" id="ARBA00023157"/>
    </source>
</evidence>
<keyword evidence="2" id="KW-0677">Repeat</keyword>
<feature type="domain" description="Ig-like" evidence="5">
    <location>
        <begin position="30"/>
        <end position="111"/>
    </location>
</feature>
<dbReference type="Gene3D" id="2.60.40.10">
    <property type="entry name" value="Immunoglobulins"/>
    <property type="match status" value="1"/>
</dbReference>
<dbReference type="PROSITE" id="PS50835">
    <property type="entry name" value="IG_LIKE"/>
    <property type="match status" value="1"/>
</dbReference>
<dbReference type="AlphaFoldDB" id="A0A9X0CU16"/>
<evidence type="ECO:0000259" key="5">
    <source>
        <dbReference type="PROSITE" id="PS50835"/>
    </source>
</evidence>
<dbReference type="InterPro" id="IPR036179">
    <property type="entry name" value="Ig-like_dom_sf"/>
</dbReference>
<dbReference type="GO" id="GO:0043005">
    <property type="term" value="C:neuron projection"/>
    <property type="evidence" value="ECO:0007669"/>
    <property type="project" value="TreeGrafter"/>
</dbReference>
<comment type="caution">
    <text evidence="6">The sequence shown here is derived from an EMBL/GenBank/DDBJ whole genome shotgun (WGS) entry which is preliminary data.</text>
</comment>
<evidence type="ECO:0000256" key="1">
    <source>
        <dbReference type="ARBA" id="ARBA00022729"/>
    </source>
</evidence>
<evidence type="ECO:0000256" key="4">
    <source>
        <dbReference type="ARBA" id="ARBA00023319"/>
    </source>
</evidence>
<keyword evidence="3" id="KW-1015">Disulfide bond</keyword>
<dbReference type="EMBL" id="MU826829">
    <property type="protein sequence ID" value="KAJ7374188.1"/>
    <property type="molecule type" value="Genomic_DNA"/>
</dbReference>
<keyword evidence="7" id="KW-1185">Reference proteome</keyword>
<evidence type="ECO:0000256" key="2">
    <source>
        <dbReference type="ARBA" id="ARBA00022737"/>
    </source>
</evidence>
<dbReference type="Pfam" id="PF13927">
    <property type="entry name" value="Ig_3"/>
    <property type="match status" value="1"/>
</dbReference>
<protein>
    <submittedName>
        <fullName evidence="6">Hemicentin-1</fullName>
    </submittedName>
</protein>
<accession>A0A9X0CU16</accession>
<dbReference type="InterPro" id="IPR007110">
    <property type="entry name" value="Ig-like_dom"/>
</dbReference>
<evidence type="ECO:0000313" key="7">
    <source>
        <dbReference type="Proteomes" id="UP001163046"/>
    </source>
</evidence>
<organism evidence="6 7">
    <name type="scientific">Desmophyllum pertusum</name>
    <dbReference type="NCBI Taxonomy" id="174260"/>
    <lineage>
        <taxon>Eukaryota</taxon>
        <taxon>Metazoa</taxon>
        <taxon>Cnidaria</taxon>
        <taxon>Anthozoa</taxon>
        <taxon>Hexacorallia</taxon>
        <taxon>Scleractinia</taxon>
        <taxon>Caryophylliina</taxon>
        <taxon>Caryophylliidae</taxon>
        <taxon>Desmophyllum</taxon>
    </lineage>
</organism>
<dbReference type="OrthoDB" id="5988906at2759"/>